<dbReference type="OrthoDB" id="25767at2759"/>
<dbReference type="PANTHER" id="PTHR11142">
    <property type="entry name" value="PSEUDOURIDYLATE SYNTHASE"/>
    <property type="match status" value="1"/>
</dbReference>
<protein>
    <recommendedName>
        <fullName evidence="4">tRNA pseudouridine synthase</fullName>
        <ecNumber evidence="4">5.4.99.12</ecNumber>
    </recommendedName>
</protein>
<dbReference type="NCBIfam" id="TIGR00071">
    <property type="entry name" value="hisT_truA"/>
    <property type="match status" value="1"/>
</dbReference>
<keyword evidence="2 4" id="KW-0819">tRNA processing</keyword>
<dbReference type="InterPro" id="IPR020103">
    <property type="entry name" value="PsdUridine_synth_cat_dom_sf"/>
</dbReference>
<organism evidence="7 8">
    <name type="scientific">Micractinium conductrix</name>
    <dbReference type="NCBI Taxonomy" id="554055"/>
    <lineage>
        <taxon>Eukaryota</taxon>
        <taxon>Viridiplantae</taxon>
        <taxon>Chlorophyta</taxon>
        <taxon>core chlorophytes</taxon>
        <taxon>Trebouxiophyceae</taxon>
        <taxon>Chlorellales</taxon>
        <taxon>Chlorellaceae</taxon>
        <taxon>Chlorella clade</taxon>
        <taxon>Micractinium</taxon>
    </lineage>
</organism>
<feature type="domain" description="Pseudouridine synthase I TruA alpha/beta" evidence="6">
    <location>
        <begin position="260"/>
        <end position="371"/>
    </location>
</feature>
<feature type="region of interest" description="Disordered" evidence="5">
    <location>
        <begin position="43"/>
        <end position="63"/>
    </location>
</feature>
<dbReference type="Gene3D" id="3.30.70.580">
    <property type="entry name" value="Pseudouridine synthase I, catalytic domain, N-terminal subdomain"/>
    <property type="match status" value="1"/>
</dbReference>
<dbReference type="GO" id="GO:0031119">
    <property type="term" value="P:tRNA pseudouridine synthesis"/>
    <property type="evidence" value="ECO:0007669"/>
    <property type="project" value="TreeGrafter"/>
</dbReference>
<evidence type="ECO:0000256" key="4">
    <source>
        <dbReference type="RuleBase" id="RU003792"/>
    </source>
</evidence>
<dbReference type="HAMAP" id="MF_00171">
    <property type="entry name" value="TruA"/>
    <property type="match status" value="1"/>
</dbReference>
<dbReference type="AlphaFoldDB" id="A0A2P6VLD5"/>
<dbReference type="GO" id="GO:1990481">
    <property type="term" value="P:mRNA pseudouridine synthesis"/>
    <property type="evidence" value="ECO:0007669"/>
    <property type="project" value="TreeGrafter"/>
</dbReference>
<dbReference type="EC" id="5.4.99.12" evidence="4"/>
<dbReference type="InterPro" id="IPR020094">
    <property type="entry name" value="TruA/RsuA/RluB/E/F_N"/>
</dbReference>
<dbReference type="GO" id="GO:0003723">
    <property type="term" value="F:RNA binding"/>
    <property type="evidence" value="ECO:0007669"/>
    <property type="project" value="InterPro"/>
</dbReference>
<dbReference type="Proteomes" id="UP000239649">
    <property type="component" value="Unassembled WGS sequence"/>
</dbReference>
<dbReference type="GO" id="GO:0005737">
    <property type="term" value="C:cytoplasm"/>
    <property type="evidence" value="ECO:0007669"/>
    <property type="project" value="TreeGrafter"/>
</dbReference>
<evidence type="ECO:0000256" key="2">
    <source>
        <dbReference type="ARBA" id="ARBA00022694"/>
    </source>
</evidence>
<keyword evidence="3 4" id="KW-0413">Isomerase</keyword>
<dbReference type="STRING" id="554055.A0A2P6VLD5"/>
<keyword evidence="8" id="KW-1185">Reference proteome</keyword>
<proteinExistence type="inferred from homology"/>
<dbReference type="PANTHER" id="PTHR11142:SF5">
    <property type="entry name" value="TRNA PSEUDOURIDINE(38_39) SYNTHASE"/>
    <property type="match status" value="1"/>
</dbReference>
<comment type="similarity">
    <text evidence="1 4">Belongs to the tRNA pseudouridine synthase TruA family.</text>
</comment>
<reference evidence="7 8" key="1">
    <citation type="journal article" date="2018" name="Plant J.">
        <title>Genome sequences of Chlorella sorokiniana UTEX 1602 and Micractinium conductrix SAG 241.80: implications to maltose excretion by a green alga.</title>
        <authorList>
            <person name="Arriola M.B."/>
            <person name="Velmurugan N."/>
            <person name="Zhang Y."/>
            <person name="Plunkett M.H."/>
            <person name="Hondzo H."/>
            <person name="Barney B.M."/>
        </authorList>
    </citation>
    <scope>NUCLEOTIDE SEQUENCE [LARGE SCALE GENOMIC DNA]</scope>
    <source>
        <strain evidence="7 8">SAG 241.80</strain>
    </source>
</reference>
<dbReference type="EMBL" id="LHPF02000003">
    <property type="protein sequence ID" value="PSC74875.1"/>
    <property type="molecule type" value="Genomic_DNA"/>
</dbReference>
<dbReference type="InterPro" id="IPR001406">
    <property type="entry name" value="PsdUridine_synth_TruA"/>
</dbReference>
<feature type="region of interest" description="Disordered" evidence="5">
    <location>
        <begin position="233"/>
        <end position="252"/>
    </location>
</feature>
<dbReference type="Gene3D" id="3.30.70.660">
    <property type="entry name" value="Pseudouridine synthase I, catalytic domain, C-terminal subdomain"/>
    <property type="match status" value="1"/>
</dbReference>
<evidence type="ECO:0000313" key="7">
    <source>
        <dbReference type="EMBL" id="PSC74875.1"/>
    </source>
</evidence>
<evidence type="ECO:0000256" key="1">
    <source>
        <dbReference type="ARBA" id="ARBA00009375"/>
    </source>
</evidence>
<dbReference type="InterPro" id="IPR020097">
    <property type="entry name" value="PsdUridine_synth_TruA_a/b_dom"/>
</dbReference>
<sequence>MSSSGNASVEEQLHALLCPGAGAYTPARAAALASMLREVAAGLDGASPQGEEPESKRRRKAPRDLDFSAYNRRYVALELLYLGHAYGGFARQETTDETIEGHLFAALQKTRMIPAGESWQQLRYSRGGRTDKGVSALGQVVALLLRSSARAGDPAAPLEAELDYPAILNRVLPPDIRVLGWTDVDQGFSARFSAAYREYKYLIAYTPSAAAPGESSEGAAAAAAAAAAASGGGSGGGAHPASGGQPPAGGDLDVGRMRQAAAHFLGEHDFRNFCKVDVSQVQNFRRSILDFWIEEVEGCGWGGRRMLQLYIRGTAFLWHQVRCMAAVLLMVGRGEEEPAIVARLLDIAATPRKPQYSMASEEPLLLYSCAYGGLSFRRSPANYAFLRGQLEDALSSHLIRAGLLNTVQQKLAADALNADLAEAAGKRPRGPRYVPLLQRAKEPAVEERLLKLGKGVPVTAGAATAAASGAALAVAEAAAAAAAATAKAEAAEHALAML</sequence>
<feature type="compositionally biased region" description="Low complexity" evidence="5">
    <location>
        <begin position="239"/>
        <end position="250"/>
    </location>
</feature>
<comment type="caution">
    <text evidence="7">The sequence shown here is derived from an EMBL/GenBank/DDBJ whole genome shotgun (WGS) entry which is preliminary data.</text>
</comment>
<name>A0A2P6VLD5_9CHLO</name>
<gene>
    <name evidence="7" type="ORF">C2E20_2064</name>
</gene>
<dbReference type="GO" id="GO:0005634">
    <property type="term" value="C:nucleus"/>
    <property type="evidence" value="ECO:0007669"/>
    <property type="project" value="TreeGrafter"/>
</dbReference>
<comment type="catalytic activity">
    <reaction evidence="4">
        <text>uridine(38/39/40) in tRNA = pseudouridine(38/39/40) in tRNA</text>
        <dbReference type="Rhea" id="RHEA:22376"/>
        <dbReference type="Rhea" id="RHEA-COMP:10085"/>
        <dbReference type="Rhea" id="RHEA-COMP:10087"/>
        <dbReference type="ChEBI" id="CHEBI:65314"/>
        <dbReference type="ChEBI" id="CHEBI:65315"/>
        <dbReference type="EC" id="5.4.99.12"/>
    </reaction>
</comment>
<evidence type="ECO:0000256" key="5">
    <source>
        <dbReference type="SAM" id="MobiDB-lite"/>
    </source>
</evidence>
<dbReference type="InterPro" id="IPR020095">
    <property type="entry name" value="PsdUridine_synth_TruA_C"/>
</dbReference>
<evidence type="ECO:0000256" key="3">
    <source>
        <dbReference type="ARBA" id="ARBA00023235"/>
    </source>
</evidence>
<evidence type="ECO:0000259" key="6">
    <source>
        <dbReference type="Pfam" id="PF01416"/>
    </source>
</evidence>
<dbReference type="SUPFAM" id="SSF55120">
    <property type="entry name" value="Pseudouridine synthase"/>
    <property type="match status" value="1"/>
</dbReference>
<evidence type="ECO:0000313" key="8">
    <source>
        <dbReference type="Proteomes" id="UP000239649"/>
    </source>
</evidence>
<dbReference type="Pfam" id="PF01416">
    <property type="entry name" value="PseudoU_synth_1"/>
    <property type="match status" value="1"/>
</dbReference>
<dbReference type="GO" id="GO:0160147">
    <property type="term" value="F:tRNA pseudouridine(38-40) synthase activity"/>
    <property type="evidence" value="ECO:0007669"/>
    <property type="project" value="UniProtKB-EC"/>
</dbReference>
<accession>A0A2P6VLD5</accession>